<feature type="region of interest" description="Disordered" evidence="1">
    <location>
        <begin position="66"/>
        <end position="199"/>
    </location>
</feature>
<feature type="compositionally biased region" description="Polar residues" evidence="1">
    <location>
        <begin position="105"/>
        <end position="116"/>
    </location>
</feature>
<organism evidence="2 3">
    <name type="scientific">Roseburia amylophila</name>
    <dbReference type="NCBI Taxonomy" id="2981794"/>
    <lineage>
        <taxon>Bacteria</taxon>
        <taxon>Bacillati</taxon>
        <taxon>Bacillota</taxon>
        <taxon>Clostridia</taxon>
        <taxon>Lachnospirales</taxon>
        <taxon>Lachnospiraceae</taxon>
        <taxon>Roseburia</taxon>
    </lineage>
</organism>
<dbReference type="RefSeq" id="WP_227710265.1">
    <property type="nucleotide sequence ID" value="NZ_JAJEQW010000009.1"/>
</dbReference>
<sequence>MKKSIVIAIVGVLVVAGVGSAVYFQTMKKPSVGSAVASTEQEAAVPSADDMEAQVKEVVAAREAELEAQKAAEEEAARVAAEQAAAEQAAKEEEEKVAKEEQVANGNTSTRGNTTAKSNKSGSTGIKGNGSTSGKGSSSASASSNEENPYGFTEDDLPNLAPGTTIDFGDHTGEYEIPGGGTAYTYDHISDEELNEHLN</sequence>
<name>A0AAW4WCK4_9FIRM</name>
<feature type="compositionally biased region" description="Basic and acidic residues" evidence="1">
    <location>
        <begin position="188"/>
        <end position="199"/>
    </location>
</feature>
<evidence type="ECO:0000313" key="3">
    <source>
        <dbReference type="Proteomes" id="UP001198893"/>
    </source>
</evidence>
<dbReference type="AlphaFoldDB" id="A0AAW4WCK4"/>
<dbReference type="Proteomes" id="UP001198893">
    <property type="component" value="Unassembled WGS sequence"/>
</dbReference>
<feature type="compositionally biased region" description="Low complexity" evidence="1">
    <location>
        <begin position="134"/>
        <end position="144"/>
    </location>
</feature>
<feature type="compositionally biased region" description="Low complexity" evidence="1">
    <location>
        <begin position="78"/>
        <end position="88"/>
    </location>
</feature>
<comment type="caution">
    <text evidence="2">The sequence shown here is derived from an EMBL/GenBank/DDBJ whole genome shotgun (WGS) entry which is preliminary data.</text>
</comment>
<feature type="compositionally biased region" description="Basic and acidic residues" evidence="1">
    <location>
        <begin position="66"/>
        <end position="77"/>
    </location>
</feature>
<proteinExistence type="predicted"/>
<reference evidence="2" key="1">
    <citation type="submission" date="2021-10" db="EMBL/GenBank/DDBJ databases">
        <title>Anaerobic single-cell dispensing facilitates the cultivation of human gut bacteria.</title>
        <authorList>
            <person name="Afrizal A."/>
        </authorList>
    </citation>
    <scope>NUCLEOTIDE SEQUENCE</scope>
    <source>
        <strain evidence="2">CLA-AA-H204</strain>
    </source>
</reference>
<evidence type="ECO:0000256" key="1">
    <source>
        <dbReference type="SAM" id="MobiDB-lite"/>
    </source>
</evidence>
<gene>
    <name evidence="2" type="ORF">LKD47_09390</name>
</gene>
<accession>A0AAW4WCK4</accession>
<evidence type="ECO:0000313" key="2">
    <source>
        <dbReference type="EMBL" id="MCC2242508.1"/>
    </source>
</evidence>
<feature type="compositionally biased region" description="Basic and acidic residues" evidence="1">
    <location>
        <begin position="89"/>
        <end position="102"/>
    </location>
</feature>
<protein>
    <submittedName>
        <fullName evidence="2">Uncharacterized protein</fullName>
    </submittedName>
</protein>
<dbReference type="EMBL" id="JAJEQW010000009">
    <property type="protein sequence ID" value="MCC2242508.1"/>
    <property type="molecule type" value="Genomic_DNA"/>
</dbReference>